<keyword evidence="3" id="KW-1185">Reference proteome</keyword>
<comment type="caution">
    <text evidence="2">The sequence shown here is derived from an EMBL/GenBank/DDBJ whole genome shotgun (WGS) entry which is preliminary data.</text>
</comment>
<dbReference type="Proteomes" id="UP000789342">
    <property type="component" value="Unassembled WGS sequence"/>
</dbReference>
<sequence>MSKSTSEDCRISIDEDEKTSHVDANNPHNGKKINNPHNGKKISNPHYGKKIDKVVFSPNMDYVATASFNDHSVCMWEFTNGEKGELELIPYYSFNLIETVLGDPICISNSDTILTGNFIKGSYIYETRDCNSEDAEKLLDGRDHENALVTCGFLTDGKFAVVEREPYQVHIYSKVGGKWYGTSDVKLVKFQHAVISQDRVLILIDLPFVIMQWNLRTQKFEKQYELDWSLAEYRK</sequence>
<evidence type="ECO:0000313" key="3">
    <source>
        <dbReference type="Proteomes" id="UP000789342"/>
    </source>
</evidence>
<name>A0A9N9NQJ0_9GLOM</name>
<evidence type="ECO:0000256" key="1">
    <source>
        <dbReference type="SAM" id="MobiDB-lite"/>
    </source>
</evidence>
<gene>
    <name evidence="2" type="ORF">AMORRO_LOCUS15363</name>
</gene>
<evidence type="ECO:0000313" key="2">
    <source>
        <dbReference type="EMBL" id="CAG8751354.1"/>
    </source>
</evidence>
<feature type="non-terminal residue" evidence="2">
    <location>
        <position position="1"/>
    </location>
</feature>
<accession>A0A9N9NQJ0</accession>
<dbReference type="InterPro" id="IPR015943">
    <property type="entry name" value="WD40/YVTN_repeat-like_dom_sf"/>
</dbReference>
<proteinExistence type="predicted"/>
<dbReference type="OrthoDB" id="2442002at2759"/>
<dbReference type="EMBL" id="CAJVPV010035653">
    <property type="protein sequence ID" value="CAG8751354.1"/>
    <property type="molecule type" value="Genomic_DNA"/>
</dbReference>
<dbReference type="SUPFAM" id="SSF50978">
    <property type="entry name" value="WD40 repeat-like"/>
    <property type="match status" value="1"/>
</dbReference>
<organism evidence="2 3">
    <name type="scientific">Acaulospora morrowiae</name>
    <dbReference type="NCBI Taxonomy" id="94023"/>
    <lineage>
        <taxon>Eukaryota</taxon>
        <taxon>Fungi</taxon>
        <taxon>Fungi incertae sedis</taxon>
        <taxon>Mucoromycota</taxon>
        <taxon>Glomeromycotina</taxon>
        <taxon>Glomeromycetes</taxon>
        <taxon>Diversisporales</taxon>
        <taxon>Acaulosporaceae</taxon>
        <taxon>Acaulospora</taxon>
    </lineage>
</organism>
<protein>
    <submittedName>
        <fullName evidence="2">369_t:CDS:1</fullName>
    </submittedName>
</protein>
<reference evidence="2" key="1">
    <citation type="submission" date="2021-06" db="EMBL/GenBank/DDBJ databases">
        <authorList>
            <person name="Kallberg Y."/>
            <person name="Tangrot J."/>
            <person name="Rosling A."/>
        </authorList>
    </citation>
    <scope>NUCLEOTIDE SEQUENCE</scope>
    <source>
        <strain evidence="2">CL551</strain>
    </source>
</reference>
<dbReference type="AlphaFoldDB" id="A0A9N9NQJ0"/>
<feature type="region of interest" description="Disordered" evidence="1">
    <location>
        <begin position="1"/>
        <end position="45"/>
    </location>
</feature>
<feature type="compositionally biased region" description="Basic and acidic residues" evidence="1">
    <location>
        <begin position="1"/>
        <end position="21"/>
    </location>
</feature>
<dbReference type="Gene3D" id="2.130.10.10">
    <property type="entry name" value="YVTN repeat-like/Quinoprotein amine dehydrogenase"/>
    <property type="match status" value="1"/>
</dbReference>
<dbReference type="InterPro" id="IPR036322">
    <property type="entry name" value="WD40_repeat_dom_sf"/>
</dbReference>